<dbReference type="eggNOG" id="KOG3366">
    <property type="taxonomic scope" value="Eukaryota"/>
</dbReference>
<dbReference type="OMA" id="INWAGIT"/>
<evidence type="ECO:0000256" key="2">
    <source>
        <dbReference type="ARBA" id="ARBA00006842"/>
    </source>
</evidence>
<gene>
    <name evidence="11" type="ORF">A1Q2_03718</name>
</gene>
<reference evidence="11 12" key="1">
    <citation type="journal article" date="2012" name="Eukaryot. Cell">
        <title>Genome sequence of the Trichosporon asahii environmental strain CBS 8904.</title>
        <authorList>
            <person name="Yang R.Y."/>
            <person name="Li H.T."/>
            <person name="Zhu H."/>
            <person name="Zhou G.P."/>
            <person name="Wang M."/>
            <person name="Wang L."/>
        </authorList>
    </citation>
    <scope>NUCLEOTIDE SEQUENCE [LARGE SCALE GENOMIC DNA]</scope>
    <source>
        <strain evidence="11 12">CBS 8904</strain>
    </source>
</reference>
<dbReference type="STRING" id="1220162.K1VZ21"/>
<dbReference type="GO" id="GO:0015078">
    <property type="term" value="F:proton transmembrane transporter activity"/>
    <property type="evidence" value="ECO:0007669"/>
    <property type="project" value="InterPro"/>
</dbReference>
<evidence type="ECO:0000256" key="3">
    <source>
        <dbReference type="ARBA" id="ARBA00021688"/>
    </source>
</evidence>
<evidence type="ECO:0000256" key="8">
    <source>
        <dbReference type="ARBA" id="ARBA00023065"/>
    </source>
</evidence>
<name>K1VZ21_TRIAC</name>
<dbReference type="Proteomes" id="UP000006757">
    <property type="component" value="Unassembled WGS sequence"/>
</dbReference>
<evidence type="ECO:0000313" key="12">
    <source>
        <dbReference type="Proteomes" id="UP000006757"/>
    </source>
</evidence>
<evidence type="ECO:0000256" key="7">
    <source>
        <dbReference type="ARBA" id="ARBA00022792"/>
    </source>
</evidence>
<dbReference type="GO" id="GO:0045259">
    <property type="term" value="C:proton-transporting ATP synthase complex"/>
    <property type="evidence" value="ECO:0007669"/>
    <property type="project" value="UniProtKB-KW"/>
</dbReference>
<keyword evidence="8" id="KW-0406">Ion transport</keyword>
<evidence type="ECO:0000256" key="1">
    <source>
        <dbReference type="ARBA" id="ARBA00004273"/>
    </source>
</evidence>
<dbReference type="GO" id="GO:0005743">
    <property type="term" value="C:mitochondrial inner membrane"/>
    <property type="evidence" value="ECO:0007669"/>
    <property type="project" value="UniProtKB-SubCell"/>
</dbReference>
<keyword evidence="10" id="KW-0472">Membrane</keyword>
<dbReference type="Pfam" id="PF05873">
    <property type="entry name" value="Mt_ATP-synt_D"/>
    <property type="match status" value="1"/>
</dbReference>
<accession>K1VZ21</accession>
<comment type="similarity">
    <text evidence="2">Belongs to the ATPase d subunit family.</text>
</comment>
<evidence type="ECO:0000256" key="6">
    <source>
        <dbReference type="ARBA" id="ARBA00022781"/>
    </source>
</evidence>
<evidence type="ECO:0000256" key="5">
    <source>
        <dbReference type="ARBA" id="ARBA00022547"/>
    </source>
</evidence>
<comment type="caution">
    <text evidence="11">The sequence shown here is derived from an EMBL/GenBank/DDBJ whole genome shotgun (WGS) entry which is preliminary data.</text>
</comment>
<dbReference type="SUPFAM" id="SSF161065">
    <property type="entry name" value="ATP synthase D chain-like"/>
    <property type="match status" value="1"/>
</dbReference>
<proteinExistence type="inferred from homology"/>
<dbReference type="OrthoDB" id="35799at2759"/>
<evidence type="ECO:0000256" key="10">
    <source>
        <dbReference type="ARBA" id="ARBA00023136"/>
    </source>
</evidence>
<keyword evidence="7" id="KW-0999">Mitochondrion inner membrane</keyword>
<dbReference type="EMBL" id="AMBO01000302">
    <property type="protein sequence ID" value="EKD02018.1"/>
    <property type="molecule type" value="Genomic_DNA"/>
</dbReference>
<keyword evidence="5" id="KW-0138">CF(0)</keyword>
<organism evidence="11 12">
    <name type="scientific">Trichosporon asahii var. asahii (strain CBS 8904)</name>
    <name type="common">Yeast</name>
    <dbReference type="NCBI Taxonomy" id="1220162"/>
    <lineage>
        <taxon>Eukaryota</taxon>
        <taxon>Fungi</taxon>
        <taxon>Dikarya</taxon>
        <taxon>Basidiomycota</taxon>
        <taxon>Agaricomycotina</taxon>
        <taxon>Tremellomycetes</taxon>
        <taxon>Trichosporonales</taxon>
        <taxon>Trichosporonaceae</taxon>
        <taxon>Trichosporon</taxon>
    </lineage>
</organism>
<evidence type="ECO:0000256" key="4">
    <source>
        <dbReference type="ARBA" id="ARBA00022448"/>
    </source>
</evidence>
<evidence type="ECO:0000256" key="9">
    <source>
        <dbReference type="ARBA" id="ARBA00023128"/>
    </source>
</evidence>
<evidence type="ECO:0000313" key="11">
    <source>
        <dbReference type="EMBL" id="EKD02018.1"/>
    </source>
</evidence>
<dbReference type="HOGENOM" id="CLU_2122795_0_0_1"/>
<dbReference type="PANTHER" id="PTHR12700">
    <property type="entry name" value="ATP SYNTHASE SUBUNIT D, MITOCHONDRIAL"/>
    <property type="match status" value="1"/>
</dbReference>
<dbReference type="InParanoid" id="K1VZ21"/>
<dbReference type="InterPro" id="IPR008689">
    <property type="entry name" value="ATP_synth_F0_dsu_mt"/>
</dbReference>
<dbReference type="FunCoup" id="K1VZ21">
    <property type="interactions" value="140"/>
</dbReference>
<keyword evidence="12" id="KW-1185">Reference proteome</keyword>
<comment type="subcellular location">
    <subcellularLocation>
        <location evidence="1">Mitochondrion inner membrane</location>
    </subcellularLocation>
</comment>
<dbReference type="Gene3D" id="6.10.280.70">
    <property type="match status" value="1"/>
</dbReference>
<dbReference type="AlphaFoldDB" id="K1VZ21"/>
<protein>
    <recommendedName>
        <fullName evidence="3">ATP synthase subunit d, mitochondrial</fullName>
    </recommendedName>
</protein>
<sequence>MPQVDLSHYKSILKNASAVEAAEKALSSFKPVDYDVSKWDKVVDAFEQKAVSQAKETVQKVDKEETDLKATLSNITEARPFEDLTSDEAAAANPEISKATEAMLKHGRWTVPGV</sequence>
<keyword evidence="6" id="KW-0375">Hydrogen ion transport</keyword>
<dbReference type="GO" id="GO:0015986">
    <property type="term" value="P:proton motive force-driven ATP synthesis"/>
    <property type="evidence" value="ECO:0007669"/>
    <property type="project" value="InterPro"/>
</dbReference>
<keyword evidence="4" id="KW-0813">Transport</keyword>
<dbReference type="InterPro" id="IPR036228">
    <property type="entry name" value="ATP_synth_F0_dsu_sf_mt"/>
</dbReference>
<keyword evidence="9" id="KW-0496">Mitochondrion</keyword>